<dbReference type="EMBL" id="MLJW01000014">
    <property type="protein sequence ID" value="OIR13560.1"/>
    <property type="molecule type" value="Genomic_DNA"/>
</dbReference>
<feature type="domain" description="Pyruvate phosphate dikinase AMP/ATP-binding" evidence="11">
    <location>
        <begin position="397"/>
        <end position="453"/>
    </location>
</feature>
<dbReference type="InterPro" id="IPR036637">
    <property type="entry name" value="Phosphohistidine_dom_sf"/>
</dbReference>
<evidence type="ECO:0000256" key="6">
    <source>
        <dbReference type="ARBA" id="ARBA00022741"/>
    </source>
</evidence>
<dbReference type="Gene3D" id="3.20.20.60">
    <property type="entry name" value="Phosphoenolpyruvate-binding domains"/>
    <property type="match status" value="1"/>
</dbReference>
<dbReference type="InterPro" id="IPR013815">
    <property type="entry name" value="ATP_grasp_subdomain_1"/>
</dbReference>
<dbReference type="Gene3D" id="1.20.80.30">
    <property type="match status" value="1"/>
</dbReference>
<dbReference type="InterPro" id="IPR008279">
    <property type="entry name" value="PEP-util_enz_mobile_dom"/>
</dbReference>
<keyword evidence="6" id="KW-0547">Nucleotide-binding</keyword>
<evidence type="ECO:0000259" key="10">
    <source>
        <dbReference type="Pfam" id="PF00391"/>
    </source>
</evidence>
<proteinExistence type="inferred from homology"/>
<feature type="domain" description="Pyruvate phosphate dikinase AMP/ATP-binding" evidence="11">
    <location>
        <begin position="105"/>
        <end position="142"/>
    </location>
</feature>
<comment type="similarity">
    <text evidence="2">Belongs to the PEP-utilizing enzyme family.</text>
</comment>
<dbReference type="PANTHER" id="PTHR22931">
    <property type="entry name" value="PHOSPHOENOLPYRUVATE DIKINASE-RELATED"/>
    <property type="match status" value="1"/>
</dbReference>
<dbReference type="GO" id="GO:0046872">
    <property type="term" value="F:metal ion binding"/>
    <property type="evidence" value="ECO:0007669"/>
    <property type="project" value="UniProtKB-KW"/>
</dbReference>
<dbReference type="EC" id="2.7.9.1" evidence="3"/>
<dbReference type="PIRSF" id="PIRSF000853">
    <property type="entry name" value="PPDK"/>
    <property type="match status" value="1"/>
</dbReference>
<evidence type="ECO:0000256" key="2">
    <source>
        <dbReference type="ARBA" id="ARBA00007837"/>
    </source>
</evidence>
<comment type="cofactor">
    <cofactor evidence="1">
        <name>Mg(2+)</name>
        <dbReference type="ChEBI" id="CHEBI:18420"/>
    </cofactor>
</comment>
<evidence type="ECO:0000256" key="3">
    <source>
        <dbReference type="ARBA" id="ARBA00011994"/>
    </source>
</evidence>
<evidence type="ECO:0000256" key="5">
    <source>
        <dbReference type="ARBA" id="ARBA00022723"/>
    </source>
</evidence>
<dbReference type="SUPFAM" id="SSF51621">
    <property type="entry name" value="Phosphoenolpyruvate/pyruvate domain"/>
    <property type="match status" value="1"/>
</dbReference>
<dbReference type="Gene3D" id="3.30.1490.20">
    <property type="entry name" value="ATP-grasp fold, A domain"/>
    <property type="match status" value="1"/>
</dbReference>
<keyword evidence="7 13" id="KW-0418">Kinase</keyword>
<dbReference type="PROSITE" id="PS00370">
    <property type="entry name" value="PEP_ENZYMES_PHOS_SITE"/>
    <property type="match status" value="1"/>
</dbReference>
<dbReference type="GO" id="GO:0005524">
    <property type="term" value="F:ATP binding"/>
    <property type="evidence" value="ECO:0007669"/>
    <property type="project" value="UniProtKB-KW"/>
</dbReference>
<keyword evidence="9" id="KW-0460">Magnesium</keyword>
<dbReference type="Pfam" id="PF00391">
    <property type="entry name" value="PEP-utilizers"/>
    <property type="match status" value="1"/>
</dbReference>
<gene>
    <name evidence="13" type="primary">ppdK_3</name>
    <name evidence="13" type="ORF">GALL_53770</name>
</gene>
<evidence type="ECO:0000256" key="8">
    <source>
        <dbReference type="ARBA" id="ARBA00022840"/>
    </source>
</evidence>
<evidence type="ECO:0000259" key="12">
    <source>
        <dbReference type="Pfam" id="PF02896"/>
    </source>
</evidence>
<feature type="domain" description="PEP-utilising enzyme mobile" evidence="10">
    <location>
        <begin position="519"/>
        <end position="600"/>
    </location>
</feature>
<dbReference type="Gene3D" id="3.30.470.20">
    <property type="entry name" value="ATP-grasp fold, B domain"/>
    <property type="match status" value="1"/>
</dbReference>
<evidence type="ECO:0000313" key="13">
    <source>
        <dbReference type="EMBL" id="OIR13560.1"/>
    </source>
</evidence>
<keyword evidence="13" id="KW-0670">Pyruvate</keyword>
<dbReference type="AlphaFoldDB" id="A0A1J5TBE1"/>
<organism evidence="13">
    <name type="scientific">mine drainage metagenome</name>
    <dbReference type="NCBI Taxonomy" id="410659"/>
    <lineage>
        <taxon>unclassified sequences</taxon>
        <taxon>metagenomes</taxon>
        <taxon>ecological metagenomes</taxon>
    </lineage>
</organism>
<dbReference type="InterPro" id="IPR002192">
    <property type="entry name" value="PPDK_AMP/ATP-bd"/>
</dbReference>
<dbReference type="GO" id="GO:0016301">
    <property type="term" value="F:kinase activity"/>
    <property type="evidence" value="ECO:0007669"/>
    <property type="project" value="UniProtKB-KW"/>
</dbReference>
<keyword evidence="5" id="KW-0479">Metal-binding</keyword>
<feature type="domain" description="Pyruvate phosphate dikinase AMP/ATP-binding" evidence="11">
    <location>
        <begin position="148"/>
        <end position="387"/>
    </location>
</feature>
<dbReference type="SUPFAM" id="SSF56059">
    <property type="entry name" value="Glutathione synthetase ATP-binding domain-like"/>
    <property type="match status" value="1"/>
</dbReference>
<dbReference type="GO" id="GO:0050242">
    <property type="term" value="F:pyruvate, phosphate dikinase activity"/>
    <property type="evidence" value="ECO:0007669"/>
    <property type="project" value="UniProtKB-EC"/>
</dbReference>
<evidence type="ECO:0000259" key="11">
    <source>
        <dbReference type="Pfam" id="PF01326"/>
    </source>
</evidence>
<dbReference type="SUPFAM" id="SSF52009">
    <property type="entry name" value="Phosphohistidine domain"/>
    <property type="match status" value="1"/>
</dbReference>
<protein>
    <recommendedName>
        <fullName evidence="3">pyruvate, phosphate dikinase</fullName>
        <ecNumber evidence="3">2.7.9.1</ecNumber>
    </recommendedName>
</protein>
<dbReference type="InterPro" id="IPR040442">
    <property type="entry name" value="Pyrv_kinase-like_dom_sf"/>
</dbReference>
<evidence type="ECO:0000256" key="9">
    <source>
        <dbReference type="ARBA" id="ARBA00022842"/>
    </source>
</evidence>
<keyword evidence="4 13" id="KW-0808">Transferase</keyword>
<comment type="caution">
    <text evidence="13">The sequence shown here is derived from an EMBL/GenBank/DDBJ whole genome shotgun (WGS) entry which is preliminary data.</text>
</comment>
<evidence type="ECO:0000256" key="7">
    <source>
        <dbReference type="ARBA" id="ARBA00022777"/>
    </source>
</evidence>
<dbReference type="PANTHER" id="PTHR22931:SF9">
    <property type="entry name" value="PYRUVATE, PHOSPHATE DIKINASE 1, CHLOROPLASTIC"/>
    <property type="match status" value="1"/>
</dbReference>
<evidence type="ECO:0000256" key="4">
    <source>
        <dbReference type="ARBA" id="ARBA00022679"/>
    </source>
</evidence>
<dbReference type="Gene3D" id="1.10.189.10">
    <property type="entry name" value="Pyruvate Phosphate Dikinase, domain 2"/>
    <property type="match status" value="1"/>
</dbReference>
<sequence>MSPIKYGNPAFFNRRERRGLPQSYGGSVKAVDTAGEGALHLTFRAPRELRFSKHFTIHKHSFPMVAKKKPSAKKTAVKKSGAAKAPKYVYVFGDKKADGDGSMKPLLGGKGANLAEMARIGLPVPAGFTITTEVCTYYYDNKRTYPAALSSQIEAGIRHLEGIMKLKFGDKNAMPMLVAVRSGARDSMPGMMDTILNLGLNDESVVALEKATNNPRFAWDCYRRFIQMYGDVVLGVQKRAGEDHEPFETVIGELKDERHGNHDIEDTKLTTDDLKELVSRFKALVKERTGKAFPSNPWDQLIGAVGAVFGSWMNDRAIVYRRKYNIPHEWGTAVNVQAMVFGNTGDESGSGVAFTRDPASGEKVFYGEFLINAQGEDVVAGVRTPQPVQELSKVMPAAYKELERIRGVLEKHFRDMQDFEFTIQQGKVFMLQTRNGKRTGVAAVRLAVEMVKEKLIDQTTAVTRVPADQLDQVLAPIFDRAAIKEAKVIASGLPAGPGAAAGKIYFNADRAVEAHAKGEKVLLLRIETSPEDLRGMIAAEGILTARGGVSSHAALVARQMGKVCVCGVSSLAIDYDKRTLEVDGQVFNEGDYLSIDGTSGTVYAGMVKTAPSEVIQGLIHDNAEARKSRTFQNYTQLMAWCSKVTRLQVRTNADTPEQTRNAVAFGATGIGLTRTEHMFFEGDRIDAMREMILAETVEARKEALAKLLPYQRSDFFGIFKELKGFPATIRFLDPPLHEFLPHTKEQQLDLAKKLGIPVEKIMARVHELHEFNPMLGFRGCRLGIKYPEITEMQSRAVFEAAADARKQGIKAQPEIMIPLVGFKKELDLQVAIVHDVAKKVMSEKKVKFTYKVGTMIEVPRGALTADQIAETAEFFSFGTNDLTQTCLGMSRDDSGSFLTPYIEAEVFKKNPFASVDQTGVGQLMQIAIEKGRKTRPDIKLGICGEHGGDPDSVKFCHKIGLTYVSCSPFRVPVARLAAAQAAVAELAAAKKK</sequence>
<keyword evidence="8" id="KW-0067">ATP-binding</keyword>
<dbReference type="InterPro" id="IPR015813">
    <property type="entry name" value="Pyrv/PenolPyrv_kinase-like_dom"/>
</dbReference>
<dbReference type="InterPro" id="IPR010121">
    <property type="entry name" value="Pyruvate_phosphate_dikinase"/>
</dbReference>
<name>A0A1J5TBE1_9ZZZZ</name>
<evidence type="ECO:0000256" key="1">
    <source>
        <dbReference type="ARBA" id="ARBA00001946"/>
    </source>
</evidence>
<dbReference type="NCBIfam" id="NF004531">
    <property type="entry name" value="PRK05878.1"/>
    <property type="match status" value="1"/>
</dbReference>
<feature type="domain" description="PEP-utilising enzyme C-terminal" evidence="12">
    <location>
        <begin position="632"/>
        <end position="982"/>
    </location>
</feature>
<reference evidence="13" key="1">
    <citation type="submission" date="2016-10" db="EMBL/GenBank/DDBJ databases">
        <title>Sequence of Gallionella enrichment culture.</title>
        <authorList>
            <person name="Poehlein A."/>
            <person name="Muehling M."/>
            <person name="Daniel R."/>
        </authorList>
    </citation>
    <scope>NUCLEOTIDE SEQUENCE</scope>
</reference>
<dbReference type="InterPro" id="IPR018274">
    <property type="entry name" value="PEP_util_AS"/>
</dbReference>
<dbReference type="Gene3D" id="3.50.30.10">
    <property type="entry name" value="Phosphohistidine domain"/>
    <property type="match status" value="1"/>
</dbReference>
<dbReference type="InterPro" id="IPR000121">
    <property type="entry name" value="PEP_util_C"/>
</dbReference>
<accession>A0A1J5TBE1</accession>
<dbReference type="Pfam" id="PF01326">
    <property type="entry name" value="PPDK_N"/>
    <property type="match status" value="3"/>
</dbReference>
<dbReference type="NCBIfam" id="TIGR01828">
    <property type="entry name" value="pyru_phos_dikin"/>
    <property type="match status" value="1"/>
</dbReference>
<dbReference type="Pfam" id="PF02896">
    <property type="entry name" value="PEP-utilizers_C"/>
    <property type="match status" value="1"/>
</dbReference>